<feature type="region of interest" description="Disordered" evidence="1">
    <location>
        <begin position="178"/>
        <end position="198"/>
    </location>
</feature>
<dbReference type="Proteomes" id="UP000887572">
    <property type="component" value="Unplaced"/>
</dbReference>
<name>A0A914H9I5_GLORO</name>
<organism evidence="2 3">
    <name type="scientific">Globodera rostochiensis</name>
    <name type="common">Golden nematode worm</name>
    <name type="synonym">Heterodera rostochiensis</name>
    <dbReference type="NCBI Taxonomy" id="31243"/>
    <lineage>
        <taxon>Eukaryota</taxon>
        <taxon>Metazoa</taxon>
        <taxon>Ecdysozoa</taxon>
        <taxon>Nematoda</taxon>
        <taxon>Chromadorea</taxon>
        <taxon>Rhabditida</taxon>
        <taxon>Tylenchina</taxon>
        <taxon>Tylenchomorpha</taxon>
        <taxon>Tylenchoidea</taxon>
        <taxon>Heteroderidae</taxon>
        <taxon>Heteroderinae</taxon>
        <taxon>Globodera</taxon>
    </lineage>
</organism>
<evidence type="ECO:0000256" key="1">
    <source>
        <dbReference type="SAM" id="MobiDB-lite"/>
    </source>
</evidence>
<sequence length="273" mass="31451">MEMNEGDGPGCSLAQSVVVDDEMMMMMMNEEERKTTKIDDYSKSNNNDNDNNDKDRQQQLNVFPGDEPAWWTWNLSIYLCSEPCWGKFIHPPPLHVRSSWRSNNNDNDNNDKDRQQQLNVFPGDEPAWWTWNLSIYLCSEPCWGWRTEAEECMCMAFCSHPDLSKYFSLIPSSPTFLPLPPPPIDEDPQNGDDKDRRRAWRDDGFLRAETSVVVLMMIPPIHGHGWVVWGSAPPPARPPRRSVQDKEKAPNLHSFWRSNEAAGSGRRRAEING</sequence>
<accession>A0A914H9I5</accession>
<feature type="region of interest" description="Disordered" evidence="1">
    <location>
        <begin position="234"/>
        <end position="273"/>
    </location>
</feature>
<reference evidence="3" key="1">
    <citation type="submission" date="2022-11" db="UniProtKB">
        <authorList>
            <consortium name="WormBaseParasite"/>
        </authorList>
    </citation>
    <scope>IDENTIFICATION</scope>
</reference>
<feature type="region of interest" description="Disordered" evidence="1">
    <location>
        <begin position="33"/>
        <end position="59"/>
    </location>
</feature>
<feature type="compositionally biased region" description="Basic and acidic residues" evidence="1">
    <location>
        <begin position="33"/>
        <end position="42"/>
    </location>
</feature>
<dbReference type="AlphaFoldDB" id="A0A914H9I5"/>
<evidence type="ECO:0000313" key="3">
    <source>
        <dbReference type="WBParaSite" id="Gr19_v10_g15047.t1"/>
    </source>
</evidence>
<keyword evidence="2" id="KW-1185">Reference proteome</keyword>
<protein>
    <submittedName>
        <fullName evidence="3">Uncharacterized protein</fullName>
    </submittedName>
</protein>
<proteinExistence type="predicted"/>
<dbReference type="WBParaSite" id="Gr19_v10_g15047.t1">
    <property type="protein sequence ID" value="Gr19_v10_g15047.t1"/>
    <property type="gene ID" value="Gr19_v10_g15047"/>
</dbReference>
<evidence type="ECO:0000313" key="2">
    <source>
        <dbReference type="Proteomes" id="UP000887572"/>
    </source>
</evidence>